<dbReference type="EC" id="3.6.5.-" evidence="5"/>
<dbReference type="NCBIfam" id="TIGR00231">
    <property type="entry name" value="small_GTP"/>
    <property type="match status" value="1"/>
</dbReference>
<comment type="subcellular location">
    <subcellularLocation>
        <location evidence="5">Cytoplasm</location>
    </subcellularLocation>
</comment>
<dbReference type="InterPro" id="IPR014100">
    <property type="entry name" value="GTP-bd_Obg/CgtA"/>
</dbReference>
<dbReference type="NCBIfam" id="TIGR02729">
    <property type="entry name" value="Obg_CgtA"/>
    <property type="match status" value="1"/>
</dbReference>
<dbReference type="InterPro" id="IPR027417">
    <property type="entry name" value="P-loop_NTPase"/>
</dbReference>
<evidence type="ECO:0000256" key="3">
    <source>
        <dbReference type="ARBA" id="ARBA00022842"/>
    </source>
</evidence>
<comment type="caution">
    <text evidence="9">The sequence shown here is derived from an EMBL/GenBank/DDBJ whole genome shotgun (WGS) entry which is preliminary data.</text>
</comment>
<evidence type="ECO:0000259" key="7">
    <source>
        <dbReference type="PROSITE" id="PS51710"/>
    </source>
</evidence>
<feature type="binding site" evidence="5">
    <location>
        <position position="209"/>
    </location>
    <ligand>
        <name>Mg(2+)</name>
        <dbReference type="ChEBI" id="CHEBI:18420"/>
    </ligand>
</feature>
<keyword evidence="4 5" id="KW-0342">GTP-binding</keyword>
<keyword evidence="3 5" id="KW-0460">Magnesium</keyword>
<gene>
    <name evidence="9" type="primary">obgE</name>
    <name evidence="5" type="synonym">obg</name>
    <name evidence="9" type="ORF">ACFQY0_01190</name>
</gene>
<feature type="domain" description="Obg" evidence="8">
    <location>
        <begin position="1"/>
        <end position="175"/>
    </location>
</feature>
<evidence type="ECO:0000259" key="8">
    <source>
        <dbReference type="PROSITE" id="PS51883"/>
    </source>
</evidence>
<keyword evidence="5" id="KW-0479">Metal-binding</keyword>
<dbReference type="RefSeq" id="WP_379708226.1">
    <property type="nucleotide sequence ID" value="NZ_JBHTBS010000001.1"/>
</dbReference>
<evidence type="ECO:0000256" key="5">
    <source>
        <dbReference type="HAMAP-Rule" id="MF_01454"/>
    </source>
</evidence>
<comment type="similarity">
    <text evidence="1 5">Belongs to the TRAFAC class OBG-HflX-like GTPase superfamily. OBG GTPase family.</text>
</comment>
<keyword evidence="5" id="KW-0378">Hydrolase</keyword>
<dbReference type="InterPro" id="IPR045086">
    <property type="entry name" value="OBG_GTPase"/>
</dbReference>
<comment type="cofactor">
    <cofactor evidence="5">
        <name>Mg(2+)</name>
        <dbReference type="ChEBI" id="CHEBI:18420"/>
    </cofactor>
</comment>
<dbReference type="Pfam" id="PF01926">
    <property type="entry name" value="MMR_HSR1"/>
    <property type="match status" value="1"/>
</dbReference>
<dbReference type="NCBIfam" id="NF008955">
    <property type="entry name" value="PRK12297.1"/>
    <property type="match status" value="1"/>
</dbReference>
<protein>
    <recommendedName>
        <fullName evidence="5">GTPase Obg</fullName>
        <ecNumber evidence="5">3.6.5.-</ecNumber>
    </recommendedName>
    <alternativeName>
        <fullName evidence="5">GTP-binding protein Obg</fullName>
    </alternativeName>
</protein>
<dbReference type="InterPro" id="IPR036726">
    <property type="entry name" value="GTP1_OBG_dom_sf"/>
</dbReference>
<evidence type="ECO:0000256" key="4">
    <source>
        <dbReference type="ARBA" id="ARBA00023134"/>
    </source>
</evidence>
<dbReference type="Gene3D" id="3.40.50.300">
    <property type="entry name" value="P-loop containing nucleotide triphosphate hydrolases"/>
    <property type="match status" value="1"/>
</dbReference>
<dbReference type="HAMAP" id="MF_01454">
    <property type="entry name" value="GTPase_Obg"/>
    <property type="match status" value="1"/>
</dbReference>
<keyword evidence="5" id="KW-0963">Cytoplasm</keyword>
<dbReference type="PANTHER" id="PTHR11702">
    <property type="entry name" value="DEVELOPMENTALLY REGULATED GTP-BINDING PROTEIN-RELATED"/>
    <property type="match status" value="1"/>
</dbReference>
<evidence type="ECO:0000256" key="6">
    <source>
        <dbReference type="SAM" id="MobiDB-lite"/>
    </source>
</evidence>
<dbReference type="PROSITE" id="PS51883">
    <property type="entry name" value="OBG"/>
    <property type="match status" value="1"/>
</dbReference>
<feature type="binding site" evidence="5">
    <location>
        <begin position="182"/>
        <end position="189"/>
    </location>
    <ligand>
        <name>GTP</name>
        <dbReference type="ChEBI" id="CHEBI:37565"/>
    </ligand>
</feature>
<organism evidence="9 10">
    <name type="scientific">Haloferula chungangensis</name>
    <dbReference type="NCBI Taxonomy" id="1048331"/>
    <lineage>
        <taxon>Bacteria</taxon>
        <taxon>Pseudomonadati</taxon>
        <taxon>Verrucomicrobiota</taxon>
        <taxon>Verrucomicrobiia</taxon>
        <taxon>Verrucomicrobiales</taxon>
        <taxon>Verrucomicrobiaceae</taxon>
        <taxon>Haloferula</taxon>
    </lineage>
</organism>
<dbReference type="CDD" id="cd01898">
    <property type="entry name" value="Obg"/>
    <property type="match status" value="1"/>
</dbReference>
<dbReference type="Pfam" id="PF01018">
    <property type="entry name" value="GTP1_OBG"/>
    <property type="match status" value="1"/>
</dbReference>
<feature type="binding site" evidence="5">
    <location>
        <begin position="326"/>
        <end position="328"/>
    </location>
    <ligand>
        <name>GTP</name>
        <dbReference type="ChEBI" id="CHEBI:37565"/>
    </ligand>
</feature>
<dbReference type="Gene3D" id="2.70.210.12">
    <property type="entry name" value="GTP1/OBG domain"/>
    <property type="match status" value="1"/>
</dbReference>
<keyword evidence="10" id="KW-1185">Reference proteome</keyword>
<proteinExistence type="inferred from homology"/>
<feature type="binding site" evidence="5">
    <location>
        <position position="189"/>
    </location>
    <ligand>
        <name>Mg(2+)</name>
        <dbReference type="ChEBI" id="CHEBI:18420"/>
    </ligand>
</feature>
<evidence type="ECO:0000256" key="1">
    <source>
        <dbReference type="ARBA" id="ARBA00007699"/>
    </source>
</evidence>
<dbReference type="InterPro" id="IPR006169">
    <property type="entry name" value="GTP1_OBG_dom"/>
</dbReference>
<dbReference type="InterPro" id="IPR005225">
    <property type="entry name" value="Small_GTP-bd"/>
</dbReference>
<feature type="domain" description="OBG-type G" evidence="7">
    <location>
        <begin position="176"/>
        <end position="345"/>
    </location>
</feature>
<comment type="subunit">
    <text evidence="5">Monomer.</text>
</comment>
<dbReference type="PANTHER" id="PTHR11702:SF31">
    <property type="entry name" value="MITOCHONDRIAL RIBOSOME-ASSOCIATED GTPASE 2"/>
    <property type="match status" value="1"/>
</dbReference>
<dbReference type="InterPro" id="IPR031167">
    <property type="entry name" value="G_OBG"/>
</dbReference>
<dbReference type="SUPFAM" id="SSF52540">
    <property type="entry name" value="P-loop containing nucleoside triphosphate hydrolases"/>
    <property type="match status" value="1"/>
</dbReference>
<dbReference type="EMBL" id="JBHTBS010000001">
    <property type="protein sequence ID" value="MFC7335774.1"/>
    <property type="molecule type" value="Genomic_DNA"/>
</dbReference>
<name>A0ABW2L0B2_9BACT</name>
<accession>A0ABW2L0B2</accession>
<dbReference type="SUPFAM" id="SSF82051">
    <property type="entry name" value="Obg GTP-binding protein N-terminal domain"/>
    <property type="match status" value="1"/>
</dbReference>
<dbReference type="InterPro" id="IPR006073">
    <property type="entry name" value="GTP-bd"/>
</dbReference>
<dbReference type="PIRSF" id="PIRSF002401">
    <property type="entry name" value="GTP_bd_Obg/CgtA"/>
    <property type="match status" value="1"/>
</dbReference>
<sequence>MFIDHIRIFAKAGDGGDGHVSFRREKFVPRGGPDGGDGGNGGHVILKVDSSTDHLRQYHFDPKLIAPNGNPGGKHKKTGKGGKTIIGKVPPGTVVYRSNAKSMQEAVQMERSDEGIDLEPVVDLTEEGQEFRICEGGIGGKGNVHFKTATHQTPTESTPGTEGEVGVYYLELRRIADAGLVGFPNAGKSTLIGKLSEAKPKVANYPFTTLQPVVGVVEFPGYRRCTLADIPGLIEGAHENRGLGHEFLRHITRCRMLLFVVDIAGSEGRDPISDLQILRKEVKEYDEELANFPWMVIANKMDVEGAEENLKIFEQRFPKIKVLPVSAESGEGMDDLRNYLDNEIGYRG</sequence>
<feature type="binding site" evidence="5">
    <location>
        <begin position="229"/>
        <end position="232"/>
    </location>
    <ligand>
        <name>GTP</name>
        <dbReference type="ChEBI" id="CHEBI:37565"/>
    </ligand>
</feature>
<evidence type="ECO:0000256" key="2">
    <source>
        <dbReference type="ARBA" id="ARBA00022741"/>
    </source>
</evidence>
<reference evidence="10" key="1">
    <citation type="journal article" date="2019" name="Int. J. Syst. Evol. Microbiol.">
        <title>The Global Catalogue of Microorganisms (GCM) 10K type strain sequencing project: providing services to taxonomists for standard genome sequencing and annotation.</title>
        <authorList>
            <consortium name="The Broad Institute Genomics Platform"/>
            <consortium name="The Broad Institute Genome Sequencing Center for Infectious Disease"/>
            <person name="Wu L."/>
            <person name="Ma J."/>
        </authorList>
    </citation>
    <scope>NUCLEOTIDE SEQUENCE [LARGE SCALE GENOMIC DNA]</scope>
    <source>
        <strain evidence="10">CGMCC 4.1467</strain>
    </source>
</reference>
<dbReference type="Proteomes" id="UP001596472">
    <property type="component" value="Unassembled WGS sequence"/>
</dbReference>
<feature type="region of interest" description="Disordered" evidence="6">
    <location>
        <begin position="63"/>
        <end position="85"/>
    </location>
</feature>
<evidence type="ECO:0000313" key="9">
    <source>
        <dbReference type="EMBL" id="MFC7335774.1"/>
    </source>
</evidence>
<keyword evidence="2 5" id="KW-0547">Nucleotide-binding</keyword>
<evidence type="ECO:0000313" key="10">
    <source>
        <dbReference type="Proteomes" id="UP001596472"/>
    </source>
</evidence>
<dbReference type="NCBIfam" id="NF008956">
    <property type="entry name" value="PRK12299.1"/>
    <property type="match status" value="1"/>
</dbReference>
<feature type="binding site" evidence="5">
    <location>
        <begin position="299"/>
        <end position="302"/>
    </location>
    <ligand>
        <name>GTP</name>
        <dbReference type="ChEBI" id="CHEBI:37565"/>
    </ligand>
</feature>
<comment type="function">
    <text evidence="5">An essential GTPase which binds GTP, GDP and possibly (p)ppGpp with moderate affinity, with high nucleotide exchange rates and a fairly low GTP hydrolysis rate. Plays a role in control of the cell cycle, stress response, ribosome biogenesis and in those bacteria that undergo differentiation, in morphogenesis control.</text>
</comment>
<dbReference type="PROSITE" id="PS51710">
    <property type="entry name" value="G_OBG"/>
    <property type="match status" value="1"/>
</dbReference>
<feature type="binding site" evidence="5">
    <location>
        <begin position="207"/>
        <end position="211"/>
    </location>
    <ligand>
        <name>GTP</name>
        <dbReference type="ChEBI" id="CHEBI:37565"/>
    </ligand>
</feature>
<dbReference type="PRINTS" id="PR00326">
    <property type="entry name" value="GTP1OBG"/>
</dbReference>